<dbReference type="InterPro" id="IPR020904">
    <property type="entry name" value="Sc_DH/Rdtase_CS"/>
</dbReference>
<name>A0A916Z986_9SPHN</name>
<accession>A0A916Z986</accession>
<dbReference type="AlphaFoldDB" id="A0A916Z986"/>
<protein>
    <submittedName>
        <fullName evidence="5">Short-chain dehydrogenase/reductase</fullName>
    </submittedName>
</protein>
<evidence type="ECO:0000256" key="2">
    <source>
        <dbReference type="ARBA" id="ARBA00023002"/>
    </source>
</evidence>
<reference evidence="5" key="1">
    <citation type="journal article" date="2014" name="Int. J. Syst. Evol. Microbiol.">
        <title>Complete genome sequence of Corynebacterium casei LMG S-19264T (=DSM 44701T), isolated from a smear-ripened cheese.</title>
        <authorList>
            <consortium name="US DOE Joint Genome Institute (JGI-PGF)"/>
            <person name="Walter F."/>
            <person name="Albersmeier A."/>
            <person name="Kalinowski J."/>
            <person name="Ruckert C."/>
        </authorList>
    </citation>
    <scope>NUCLEOTIDE SEQUENCE</scope>
    <source>
        <strain evidence="5">CGMCC 1.15360</strain>
    </source>
</reference>
<comment type="similarity">
    <text evidence="1 3">Belongs to the short-chain dehydrogenases/reductases (SDR) family.</text>
</comment>
<comment type="caution">
    <text evidence="5">The sequence shown here is derived from an EMBL/GenBank/DDBJ whole genome shotgun (WGS) entry which is preliminary data.</text>
</comment>
<dbReference type="Gene3D" id="3.40.50.720">
    <property type="entry name" value="NAD(P)-binding Rossmann-like Domain"/>
    <property type="match status" value="1"/>
</dbReference>
<proteinExistence type="inferred from homology"/>
<dbReference type="PRINTS" id="PR00081">
    <property type="entry name" value="GDHRDH"/>
</dbReference>
<evidence type="ECO:0000313" key="5">
    <source>
        <dbReference type="EMBL" id="GGD80910.1"/>
    </source>
</evidence>
<feature type="domain" description="Ketoreductase" evidence="4">
    <location>
        <begin position="7"/>
        <end position="201"/>
    </location>
</feature>
<keyword evidence="2" id="KW-0560">Oxidoreductase</keyword>
<gene>
    <name evidence="5" type="ORF">GCM10010990_33530</name>
</gene>
<dbReference type="PANTHER" id="PTHR45024">
    <property type="entry name" value="DEHYDROGENASES, SHORT CHAIN"/>
    <property type="match status" value="1"/>
</dbReference>
<dbReference type="InterPro" id="IPR002347">
    <property type="entry name" value="SDR_fam"/>
</dbReference>
<evidence type="ECO:0000256" key="3">
    <source>
        <dbReference type="RuleBase" id="RU000363"/>
    </source>
</evidence>
<dbReference type="InterPro" id="IPR051687">
    <property type="entry name" value="Peroxisomal_Beta-Oxidation"/>
</dbReference>
<dbReference type="EMBL" id="BMIP01000009">
    <property type="protein sequence ID" value="GGD80910.1"/>
    <property type="molecule type" value="Genomic_DNA"/>
</dbReference>
<dbReference type="RefSeq" id="WP_066770965.1">
    <property type="nucleotide sequence ID" value="NZ_BMIP01000009.1"/>
</dbReference>
<dbReference type="PRINTS" id="PR00080">
    <property type="entry name" value="SDRFAMILY"/>
</dbReference>
<dbReference type="SMART" id="SM00822">
    <property type="entry name" value="PKS_KR"/>
    <property type="match status" value="1"/>
</dbReference>
<keyword evidence="6" id="KW-1185">Reference proteome</keyword>
<organism evidence="5 6">
    <name type="scientific">Croceicoccus mobilis</name>
    <dbReference type="NCBI Taxonomy" id="1703339"/>
    <lineage>
        <taxon>Bacteria</taxon>
        <taxon>Pseudomonadati</taxon>
        <taxon>Pseudomonadota</taxon>
        <taxon>Alphaproteobacteria</taxon>
        <taxon>Sphingomonadales</taxon>
        <taxon>Erythrobacteraceae</taxon>
        <taxon>Croceicoccus</taxon>
    </lineage>
</organism>
<reference evidence="5" key="2">
    <citation type="submission" date="2020-09" db="EMBL/GenBank/DDBJ databases">
        <authorList>
            <person name="Sun Q."/>
            <person name="Zhou Y."/>
        </authorList>
    </citation>
    <scope>NUCLEOTIDE SEQUENCE</scope>
    <source>
        <strain evidence="5">CGMCC 1.15360</strain>
    </source>
</reference>
<evidence type="ECO:0000313" key="6">
    <source>
        <dbReference type="Proteomes" id="UP000612349"/>
    </source>
</evidence>
<evidence type="ECO:0000259" key="4">
    <source>
        <dbReference type="SMART" id="SM00822"/>
    </source>
</evidence>
<dbReference type="PROSITE" id="PS00061">
    <property type="entry name" value="ADH_SHORT"/>
    <property type="match status" value="1"/>
</dbReference>
<dbReference type="InterPro" id="IPR036291">
    <property type="entry name" value="NAD(P)-bd_dom_sf"/>
</dbReference>
<evidence type="ECO:0000256" key="1">
    <source>
        <dbReference type="ARBA" id="ARBA00006484"/>
    </source>
</evidence>
<dbReference type="Proteomes" id="UP000612349">
    <property type="component" value="Unassembled WGS sequence"/>
</dbReference>
<sequence length="299" mass="32314">MSLLEGRTAIVTGAGRGLGRAHALMLAKHGANVIVNDLGSSASGEGADQTPAQEVVSEIEKMGGKAAINTSDVSDWSAAKQMVEQAIDTFGDLHILVNNAGILRDRMMVNMSEDEWDVVTKVHMKGTFAPMHHAANFWRAQEKAGKKADRSVINTTSHSALFANIGQTNYAAAKAGIATMTIVAARELTRYGVRLNAIAPRAQTRMTEGLRELTEEQERRRAPEWIATLVAYLASEQSAPISGRVFEAWGFGYSVIESWQHGPQMEASMDPTEIDAGVKKIVAEARKNAGIDRGQELDP</sequence>
<dbReference type="GO" id="GO:0016491">
    <property type="term" value="F:oxidoreductase activity"/>
    <property type="evidence" value="ECO:0007669"/>
    <property type="project" value="UniProtKB-KW"/>
</dbReference>
<dbReference type="Pfam" id="PF00106">
    <property type="entry name" value="adh_short"/>
    <property type="match status" value="1"/>
</dbReference>
<dbReference type="PANTHER" id="PTHR45024:SF2">
    <property type="entry name" value="SCP2 DOMAIN-CONTAINING PROTEIN"/>
    <property type="match status" value="1"/>
</dbReference>
<dbReference type="FunFam" id="3.40.50.720:FF:000446">
    <property type="entry name" value="Short chain dehydrogenase"/>
    <property type="match status" value="1"/>
</dbReference>
<dbReference type="InterPro" id="IPR057326">
    <property type="entry name" value="KR_dom"/>
</dbReference>
<dbReference type="SUPFAM" id="SSF51735">
    <property type="entry name" value="NAD(P)-binding Rossmann-fold domains"/>
    <property type="match status" value="1"/>
</dbReference>